<proteinExistence type="predicted"/>
<feature type="transmembrane region" description="Helical" evidence="1">
    <location>
        <begin position="96"/>
        <end position="120"/>
    </location>
</feature>
<evidence type="ECO:0000313" key="3">
    <source>
        <dbReference type="Proteomes" id="UP000265926"/>
    </source>
</evidence>
<name>A0A399T381_9BACT</name>
<feature type="transmembrane region" description="Helical" evidence="1">
    <location>
        <begin position="185"/>
        <end position="204"/>
    </location>
</feature>
<feature type="transmembrane region" description="Helical" evidence="1">
    <location>
        <begin position="270"/>
        <end position="287"/>
    </location>
</feature>
<comment type="caution">
    <text evidence="2">The sequence shown here is derived from an EMBL/GenBank/DDBJ whole genome shotgun (WGS) entry which is preliminary data.</text>
</comment>
<protein>
    <recommendedName>
        <fullName evidence="4">Glycosyltransferase RgtA/B/C/D-like domain-containing protein</fullName>
    </recommendedName>
</protein>
<dbReference type="EMBL" id="QWGR01000003">
    <property type="protein sequence ID" value="RIJ49325.1"/>
    <property type="molecule type" value="Genomic_DNA"/>
</dbReference>
<feature type="transmembrane region" description="Helical" evidence="1">
    <location>
        <begin position="132"/>
        <end position="165"/>
    </location>
</feature>
<evidence type="ECO:0008006" key="4">
    <source>
        <dbReference type="Google" id="ProtNLM"/>
    </source>
</evidence>
<reference evidence="2 3" key="1">
    <citation type="submission" date="2018-08" db="EMBL/GenBank/DDBJ databases">
        <title>Pallidiluteibacterium maritimus gen. nov., sp. nov., isolated from coastal sediment.</title>
        <authorList>
            <person name="Zhou L.Y."/>
        </authorList>
    </citation>
    <scope>NUCLEOTIDE SEQUENCE [LARGE SCALE GENOMIC DNA]</scope>
    <source>
        <strain evidence="2 3">XSD2</strain>
    </source>
</reference>
<accession>A0A399T381</accession>
<keyword evidence="1" id="KW-0812">Transmembrane</keyword>
<feature type="transmembrane region" description="Helical" evidence="1">
    <location>
        <begin position="239"/>
        <end position="258"/>
    </location>
</feature>
<feature type="transmembrane region" description="Helical" evidence="1">
    <location>
        <begin position="293"/>
        <end position="312"/>
    </location>
</feature>
<keyword evidence="1" id="KW-1133">Transmembrane helix</keyword>
<evidence type="ECO:0000313" key="2">
    <source>
        <dbReference type="EMBL" id="RIJ49325.1"/>
    </source>
</evidence>
<organism evidence="2 3">
    <name type="scientific">Maribellus luteus</name>
    <dbReference type="NCBI Taxonomy" id="2305463"/>
    <lineage>
        <taxon>Bacteria</taxon>
        <taxon>Pseudomonadati</taxon>
        <taxon>Bacteroidota</taxon>
        <taxon>Bacteroidia</taxon>
        <taxon>Marinilabiliales</taxon>
        <taxon>Prolixibacteraceae</taxon>
        <taxon>Maribellus</taxon>
    </lineage>
</organism>
<keyword evidence="1" id="KW-0472">Membrane</keyword>
<keyword evidence="3" id="KW-1185">Reference proteome</keyword>
<feature type="transmembrane region" description="Helical" evidence="1">
    <location>
        <begin position="319"/>
        <end position="338"/>
    </location>
</feature>
<dbReference type="Proteomes" id="UP000265926">
    <property type="component" value="Unassembled WGS sequence"/>
</dbReference>
<sequence length="489" mass="56898">MDGPSHLYNSTLLANLFSNNDIISEFYIINKITIPNWSSHIFLALFNLIFPGWLAEKLFLYFYIIGMALSFRYFLKQTNPQNTYLGIFIFPFSYTFLFHLGFYNFSLSFIFLFFTLAYYIKHIGSLSIRSHLILSVLLLLCYYSNILIFGLLGLSLGAYLVQYSIREYTKGMRDETAKLFFIKKIFYLFAASLPSLVFALQFILQTNFFQSEQSYSTLEIIKWIFNVRPLIIYAYNSDMLLTTPFFFFLFILLLLRIVKRKKVSYNSVKTHFILLPLFLSLLLLFLIPEGSGAGMMSTRLIIVVYMFVLLFIIPMAMNIRFNSIIIVAVVLLHVGLLLKHLNGTIKKLDKHAQALYETSNKIDNNSIVLPVNLSDHWIELHLSNYLGADKPLIILENYEAGTGWFPVSWNVKEMPHVLLANHSSTEGIAWPSNIHSSKRMTIDDVVIFGNIEKLQMDKWNELRVILSDNFRLDYTSPDRYVWLYKRISD</sequence>
<dbReference type="AlphaFoldDB" id="A0A399T381"/>
<gene>
    <name evidence="2" type="ORF">D1614_07205</name>
</gene>
<evidence type="ECO:0000256" key="1">
    <source>
        <dbReference type="SAM" id="Phobius"/>
    </source>
</evidence>
<feature type="transmembrane region" description="Helical" evidence="1">
    <location>
        <begin position="58"/>
        <end position="75"/>
    </location>
</feature>